<feature type="domain" description="Pirin N-terminal" evidence="4">
    <location>
        <begin position="13"/>
        <end position="118"/>
    </location>
</feature>
<organism evidence="6 7">
    <name type="scientific">Effusibacillus dendaii</name>
    <dbReference type="NCBI Taxonomy" id="2743772"/>
    <lineage>
        <taxon>Bacteria</taxon>
        <taxon>Bacillati</taxon>
        <taxon>Bacillota</taxon>
        <taxon>Bacilli</taxon>
        <taxon>Bacillales</taxon>
        <taxon>Alicyclobacillaceae</taxon>
        <taxon>Effusibacillus</taxon>
    </lineage>
</organism>
<dbReference type="AlphaFoldDB" id="A0A7I8DEH3"/>
<keyword evidence="7" id="KW-1185">Reference proteome</keyword>
<dbReference type="InterPro" id="IPR041602">
    <property type="entry name" value="Quercetinase_C"/>
</dbReference>
<evidence type="ECO:0000256" key="1">
    <source>
        <dbReference type="ARBA" id="ARBA00008416"/>
    </source>
</evidence>
<evidence type="ECO:0000313" key="7">
    <source>
        <dbReference type="Proteomes" id="UP000593802"/>
    </source>
</evidence>
<keyword evidence="6" id="KW-0560">Oxidoreductase</keyword>
<protein>
    <submittedName>
        <fullName evidence="6">Quercetin 2,3-dioxygenase</fullName>
    </submittedName>
</protein>
<feature type="binding site" evidence="2">
    <location>
        <position position="57"/>
    </location>
    <ligand>
        <name>Fe cation</name>
        <dbReference type="ChEBI" id="CHEBI:24875"/>
    </ligand>
</feature>
<dbReference type="EMBL" id="AP023366">
    <property type="protein sequence ID" value="BCJ87246.1"/>
    <property type="molecule type" value="Genomic_DNA"/>
</dbReference>
<dbReference type="PANTHER" id="PTHR43212:SF3">
    <property type="entry name" value="QUERCETIN 2,3-DIOXYGENASE"/>
    <property type="match status" value="1"/>
</dbReference>
<feature type="domain" description="Quercetin 2,3-dioxygenase C-terminal cupin" evidence="5">
    <location>
        <begin position="148"/>
        <end position="233"/>
    </location>
</feature>
<proteinExistence type="inferred from homology"/>
<evidence type="ECO:0000256" key="3">
    <source>
        <dbReference type="RuleBase" id="RU003457"/>
    </source>
</evidence>
<dbReference type="InterPro" id="IPR011051">
    <property type="entry name" value="RmlC_Cupin_sf"/>
</dbReference>
<dbReference type="Pfam" id="PF17954">
    <property type="entry name" value="Pirin_C_2"/>
    <property type="match status" value="1"/>
</dbReference>
<evidence type="ECO:0000256" key="2">
    <source>
        <dbReference type="PIRSR" id="PIRSR006232-1"/>
    </source>
</evidence>
<keyword evidence="2" id="KW-0408">Iron</keyword>
<evidence type="ECO:0000259" key="5">
    <source>
        <dbReference type="Pfam" id="PF17954"/>
    </source>
</evidence>
<comment type="similarity">
    <text evidence="1 3">Belongs to the pirin family.</text>
</comment>
<name>A0A7I8DEH3_9BACL</name>
<dbReference type="Pfam" id="PF02678">
    <property type="entry name" value="Pirin"/>
    <property type="match status" value="1"/>
</dbReference>
<keyword evidence="2" id="KW-0479">Metal-binding</keyword>
<evidence type="ECO:0000259" key="4">
    <source>
        <dbReference type="Pfam" id="PF02678"/>
    </source>
</evidence>
<dbReference type="KEGG" id="eff:skT53_22310"/>
<accession>A0A7I8DEH3</accession>
<dbReference type="PIRSF" id="PIRSF006232">
    <property type="entry name" value="Pirin"/>
    <property type="match status" value="1"/>
</dbReference>
<sequence>MIKVYPAESRFNANHGWLQSYFSFSFAEYYDPTNMNFGPMRVLNDDTVQPKEGFGDHPHREMEIVTIVLKGQLQHRDSVGNTEILRFGEVQRMTAGTGVIHSEVNPSETEEVNLLQMWFEPMQRGLHPSYEQKAYNKSDMKNRLLPVVSNQHHSENVTHIHQDMTIYLSELDAGSSLSFTQAPNRRIFFFVIEGEVNLNQTDKLKRRDSARITATPTLDIQTDTGAFIMLIDLP</sequence>
<feature type="binding site" evidence="2">
    <location>
        <position position="101"/>
    </location>
    <ligand>
        <name>Fe cation</name>
        <dbReference type="ChEBI" id="CHEBI:24875"/>
    </ligand>
</feature>
<evidence type="ECO:0000313" key="6">
    <source>
        <dbReference type="EMBL" id="BCJ87246.1"/>
    </source>
</evidence>
<reference evidence="6 7" key="1">
    <citation type="submission" date="2020-08" db="EMBL/GenBank/DDBJ databases">
        <title>Complete Genome Sequence of Effusibacillus dendaii Strain skT53, Isolated from Farmland soil.</title>
        <authorList>
            <person name="Konishi T."/>
            <person name="Kawasaki H."/>
        </authorList>
    </citation>
    <scope>NUCLEOTIDE SEQUENCE [LARGE SCALE GENOMIC DNA]</scope>
    <source>
        <strain evidence="7">skT53</strain>
    </source>
</reference>
<gene>
    <name evidence="6" type="ORF">skT53_22310</name>
</gene>
<dbReference type="RefSeq" id="WP_200757030.1">
    <property type="nucleotide sequence ID" value="NZ_AP023366.1"/>
</dbReference>
<dbReference type="PANTHER" id="PTHR43212">
    <property type="entry name" value="QUERCETIN 2,3-DIOXYGENASE"/>
    <property type="match status" value="1"/>
</dbReference>
<feature type="binding site" evidence="2">
    <location>
        <position position="59"/>
    </location>
    <ligand>
        <name>Fe cation</name>
        <dbReference type="ChEBI" id="CHEBI:24875"/>
    </ligand>
</feature>
<dbReference type="InterPro" id="IPR014710">
    <property type="entry name" value="RmlC-like_jellyroll"/>
</dbReference>
<dbReference type="Proteomes" id="UP000593802">
    <property type="component" value="Chromosome"/>
</dbReference>
<comment type="cofactor">
    <cofactor evidence="2">
        <name>Fe cation</name>
        <dbReference type="ChEBI" id="CHEBI:24875"/>
    </cofactor>
    <text evidence="2">Binds 1 Fe cation per subunit.</text>
</comment>
<dbReference type="Gene3D" id="2.60.120.10">
    <property type="entry name" value="Jelly Rolls"/>
    <property type="match status" value="2"/>
</dbReference>
<dbReference type="InterPro" id="IPR003829">
    <property type="entry name" value="Pirin_N_dom"/>
</dbReference>
<dbReference type="GO" id="GO:0051213">
    <property type="term" value="F:dioxygenase activity"/>
    <property type="evidence" value="ECO:0007669"/>
    <property type="project" value="UniProtKB-KW"/>
</dbReference>
<feature type="binding site" evidence="2">
    <location>
        <position position="103"/>
    </location>
    <ligand>
        <name>Fe cation</name>
        <dbReference type="ChEBI" id="CHEBI:24875"/>
    </ligand>
</feature>
<keyword evidence="6" id="KW-0223">Dioxygenase</keyword>
<dbReference type="SUPFAM" id="SSF51182">
    <property type="entry name" value="RmlC-like cupins"/>
    <property type="match status" value="1"/>
</dbReference>
<dbReference type="CDD" id="cd02910">
    <property type="entry name" value="cupin_Yhhw_N"/>
    <property type="match status" value="1"/>
</dbReference>
<dbReference type="GO" id="GO:0046872">
    <property type="term" value="F:metal ion binding"/>
    <property type="evidence" value="ECO:0007669"/>
    <property type="project" value="UniProtKB-KW"/>
</dbReference>
<dbReference type="InterPro" id="IPR012093">
    <property type="entry name" value="Pirin"/>
</dbReference>